<evidence type="ECO:0000256" key="5">
    <source>
        <dbReference type="ARBA" id="ARBA00023010"/>
    </source>
</evidence>
<comment type="function">
    <text evidence="7">Part of the twin-arginine translocation (Tat) system that transports large folded proteins containing a characteristic twin-arginine motif in their signal peptide across membranes. Together with TatB, TatC is part of a receptor directly interacting with Tat signal peptides.</text>
</comment>
<feature type="transmembrane region" description="Helical" evidence="7">
    <location>
        <begin position="157"/>
        <end position="177"/>
    </location>
</feature>
<dbReference type="RefSeq" id="WP_307246239.1">
    <property type="nucleotide sequence ID" value="NZ_JAUSQZ010000001.1"/>
</dbReference>
<evidence type="ECO:0000313" key="9">
    <source>
        <dbReference type="EMBL" id="MDP9828744.1"/>
    </source>
</evidence>
<feature type="transmembrane region" description="Helical" evidence="7">
    <location>
        <begin position="212"/>
        <end position="232"/>
    </location>
</feature>
<dbReference type="PANTHER" id="PTHR30371:SF0">
    <property type="entry name" value="SEC-INDEPENDENT PROTEIN TRANSLOCASE PROTEIN TATC, CHLOROPLASTIC-RELATED"/>
    <property type="match status" value="1"/>
</dbReference>
<keyword evidence="6 7" id="KW-0472">Membrane</keyword>
<feature type="region of interest" description="Disordered" evidence="8">
    <location>
        <begin position="241"/>
        <end position="278"/>
    </location>
</feature>
<dbReference type="InterPro" id="IPR002033">
    <property type="entry name" value="TatC"/>
</dbReference>
<dbReference type="HAMAP" id="MF_00902">
    <property type="entry name" value="TatC"/>
    <property type="match status" value="1"/>
</dbReference>
<evidence type="ECO:0000256" key="4">
    <source>
        <dbReference type="ARBA" id="ARBA00022989"/>
    </source>
</evidence>
<organism evidence="9 10">
    <name type="scientific">Kineosporia succinea</name>
    <dbReference type="NCBI Taxonomy" id="84632"/>
    <lineage>
        <taxon>Bacteria</taxon>
        <taxon>Bacillati</taxon>
        <taxon>Actinomycetota</taxon>
        <taxon>Actinomycetes</taxon>
        <taxon>Kineosporiales</taxon>
        <taxon>Kineosporiaceae</taxon>
        <taxon>Kineosporia</taxon>
    </lineage>
</organism>
<evidence type="ECO:0000256" key="7">
    <source>
        <dbReference type="HAMAP-Rule" id="MF_00902"/>
    </source>
</evidence>
<dbReference type="EMBL" id="JAUSQZ010000001">
    <property type="protein sequence ID" value="MDP9828744.1"/>
    <property type="molecule type" value="Genomic_DNA"/>
</dbReference>
<evidence type="ECO:0000256" key="2">
    <source>
        <dbReference type="ARBA" id="ARBA00022692"/>
    </source>
</evidence>
<gene>
    <name evidence="7" type="primary">tatC</name>
    <name evidence="9" type="ORF">J2S57_004493</name>
</gene>
<reference evidence="9 10" key="1">
    <citation type="submission" date="2023-07" db="EMBL/GenBank/DDBJ databases">
        <title>Sequencing the genomes of 1000 actinobacteria strains.</title>
        <authorList>
            <person name="Klenk H.-P."/>
        </authorList>
    </citation>
    <scope>NUCLEOTIDE SEQUENCE [LARGE SCALE GENOMIC DNA]</scope>
    <source>
        <strain evidence="9 10">DSM 44388</strain>
    </source>
</reference>
<dbReference type="NCBIfam" id="TIGR00945">
    <property type="entry name" value="tatC"/>
    <property type="match status" value="1"/>
</dbReference>
<comment type="subcellular location">
    <subcellularLocation>
        <location evidence="7">Cell membrane</location>
        <topology evidence="7">Multi-pass membrane protein</topology>
    </subcellularLocation>
    <subcellularLocation>
        <location evidence="1">Membrane</location>
        <topology evidence="1">Multi-pass membrane protein</topology>
    </subcellularLocation>
</comment>
<keyword evidence="2 7" id="KW-0812">Transmembrane</keyword>
<feature type="transmembrane region" description="Helical" evidence="7">
    <location>
        <begin position="104"/>
        <end position="126"/>
    </location>
</feature>
<keyword evidence="7" id="KW-0813">Transport</keyword>
<evidence type="ECO:0000256" key="6">
    <source>
        <dbReference type="ARBA" id="ARBA00023136"/>
    </source>
</evidence>
<keyword evidence="3 7" id="KW-0653">Protein transport</keyword>
<evidence type="ECO:0000313" key="10">
    <source>
        <dbReference type="Proteomes" id="UP001235712"/>
    </source>
</evidence>
<protein>
    <recommendedName>
        <fullName evidence="7">Sec-independent protein translocase protein TatC</fullName>
    </recommendedName>
</protein>
<keyword evidence="7" id="KW-1003">Cell membrane</keyword>
<keyword evidence="5 7" id="KW-0811">Translocation</keyword>
<accession>A0ABT9P7R9</accession>
<keyword evidence="10" id="KW-1185">Reference proteome</keyword>
<dbReference type="Pfam" id="PF00902">
    <property type="entry name" value="TatC"/>
    <property type="match status" value="1"/>
</dbReference>
<feature type="transmembrane region" description="Helical" evidence="7">
    <location>
        <begin position="189"/>
        <end position="206"/>
    </location>
</feature>
<evidence type="ECO:0000256" key="1">
    <source>
        <dbReference type="ARBA" id="ARBA00004141"/>
    </source>
</evidence>
<comment type="caution">
    <text evidence="9">The sequence shown here is derived from an EMBL/GenBank/DDBJ whole genome shotgun (WGS) entry which is preliminary data.</text>
</comment>
<feature type="compositionally biased region" description="Acidic residues" evidence="8">
    <location>
        <begin position="250"/>
        <end position="263"/>
    </location>
</feature>
<comment type="similarity">
    <text evidence="7">Belongs to the TatC family.</text>
</comment>
<name>A0ABT9P7R9_9ACTN</name>
<proteinExistence type="inferred from homology"/>
<dbReference type="PANTHER" id="PTHR30371">
    <property type="entry name" value="SEC-INDEPENDENT PROTEIN TRANSLOCASE PROTEIN TATC"/>
    <property type="match status" value="1"/>
</dbReference>
<comment type="subunit">
    <text evidence="7">The Tat system comprises two distinct complexes: a TatABC complex, containing multiple copies of TatA, TatB and TatC subunits, and a separate TatA complex, containing only TatA subunits. Substrates initially bind to the TatABC complex, which probably triggers association of the separate TatA complex to form the active translocon.</text>
</comment>
<dbReference type="PRINTS" id="PR01840">
    <property type="entry name" value="TATCFAMILY"/>
</dbReference>
<evidence type="ECO:0000256" key="3">
    <source>
        <dbReference type="ARBA" id="ARBA00022927"/>
    </source>
</evidence>
<sequence>MALKEHLAELRRRLVISVIAIVLGAVVGWVLYDRVMQAVIIGPLADASSHGQEVTLTYRAIADAFNIKVKVAVYTGIVFSSPVWLYEIWAFITPGLTKKERRTSLWFIAFAVPLFLSGVWLAILVLPKAVAFGAEFALEGSLNQPDAGTVITFASRLIIALGVAFLTPLFLIGLNMMGILSGKVMGKHWRVAVFIAFLFAAIVSPSPDATQMIIMALPLVGLYAISVFVALFNDRRKARKRADDPVFGLGDDESSPLTSDDDPIGNSSIDSPERLDRT</sequence>
<evidence type="ECO:0000256" key="8">
    <source>
        <dbReference type="SAM" id="MobiDB-lite"/>
    </source>
</evidence>
<feature type="transmembrane region" description="Helical" evidence="7">
    <location>
        <begin position="71"/>
        <end position="92"/>
    </location>
</feature>
<keyword evidence="4 7" id="KW-1133">Transmembrane helix</keyword>
<feature type="transmembrane region" description="Helical" evidence="7">
    <location>
        <begin position="12"/>
        <end position="32"/>
    </location>
</feature>
<dbReference type="Proteomes" id="UP001235712">
    <property type="component" value="Unassembled WGS sequence"/>
</dbReference>